<dbReference type="STRING" id="765912.Thimo_1644"/>
<dbReference type="AlphaFoldDB" id="L0GX67"/>
<name>L0GX67_9GAMM</name>
<reference evidence="2 3" key="1">
    <citation type="submission" date="2011-09" db="EMBL/GenBank/DDBJ databases">
        <title>Complete sequence of chromosome of Thioflavicoccus mobilis 8321.</title>
        <authorList>
            <consortium name="US DOE Joint Genome Institute"/>
            <person name="Lucas S."/>
            <person name="Han J."/>
            <person name="Lapidus A."/>
            <person name="Cheng J.-F."/>
            <person name="Goodwin L."/>
            <person name="Pitluck S."/>
            <person name="Peters L."/>
            <person name="Ovchinnikova G."/>
            <person name="Lu M."/>
            <person name="Detter J.C."/>
            <person name="Han C."/>
            <person name="Tapia R."/>
            <person name="Land M."/>
            <person name="Hauser L."/>
            <person name="Kyrpides N."/>
            <person name="Ivanova N."/>
            <person name="Pagani I."/>
            <person name="Vogl K."/>
            <person name="Liu Z."/>
            <person name="Imhoff J."/>
            <person name="Thiel V."/>
            <person name="Frigaard N.-U."/>
            <person name="Bryant D."/>
            <person name="Woyke T."/>
        </authorList>
    </citation>
    <scope>NUCLEOTIDE SEQUENCE [LARGE SCALE GENOMIC DNA]</scope>
    <source>
        <strain evidence="2 3">8321</strain>
    </source>
</reference>
<feature type="compositionally biased region" description="Gly residues" evidence="1">
    <location>
        <begin position="55"/>
        <end position="65"/>
    </location>
</feature>
<keyword evidence="3" id="KW-1185">Reference proteome</keyword>
<sequence length="65" mass="6853">MSWNEYWAAQGFTSRGYALGWNTVLLSGFIEKDTGPRDDCRSELPGCGAPTRVAGAGGEGLDGQA</sequence>
<evidence type="ECO:0000256" key="1">
    <source>
        <dbReference type="SAM" id="MobiDB-lite"/>
    </source>
</evidence>
<protein>
    <submittedName>
        <fullName evidence="2">Uncharacterized protein</fullName>
    </submittedName>
</protein>
<accession>L0GX67</accession>
<feature type="region of interest" description="Disordered" evidence="1">
    <location>
        <begin position="37"/>
        <end position="65"/>
    </location>
</feature>
<organism evidence="2 3">
    <name type="scientific">Thioflavicoccus mobilis 8321</name>
    <dbReference type="NCBI Taxonomy" id="765912"/>
    <lineage>
        <taxon>Bacteria</taxon>
        <taxon>Pseudomonadati</taxon>
        <taxon>Pseudomonadota</taxon>
        <taxon>Gammaproteobacteria</taxon>
        <taxon>Chromatiales</taxon>
        <taxon>Chromatiaceae</taxon>
        <taxon>Thioflavicoccus</taxon>
    </lineage>
</organism>
<dbReference type="KEGG" id="tmb:Thimo_1644"/>
<dbReference type="Proteomes" id="UP000010816">
    <property type="component" value="Chromosome"/>
</dbReference>
<gene>
    <name evidence="2" type="ORF">Thimo_1644</name>
</gene>
<dbReference type="EMBL" id="CP003051">
    <property type="protein sequence ID" value="AGA90422.1"/>
    <property type="molecule type" value="Genomic_DNA"/>
</dbReference>
<proteinExistence type="predicted"/>
<evidence type="ECO:0000313" key="3">
    <source>
        <dbReference type="Proteomes" id="UP000010816"/>
    </source>
</evidence>
<evidence type="ECO:0000313" key="2">
    <source>
        <dbReference type="EMBL" id="AGA90422.1"/>
    </source>
</evidence>
<dbReference type="HOGENOM" id="CLU_2848462_0_0_6"/>